<proteinExistence type="predicted"/>
<dbReference type="OrthoDB" id="1738915at2759"/>
<evidence type="ECO:0000313" key="2">
    <source>
        <dbReference type="RefSeq" id="XP_018813937.1"/>
    </source>
</evidence>
<evidence type="ECO:0000313" key="1">
    <source>
        <dbReference type="Proteomes" id="UP000235220"/>
    </source>
</evidence>
<protein>
    <submittedName>
        <fullName evidence="2">L10-interacting MYB domain-containing protein-like</fullName>
    </submittedName>
</protein>
<dbReference type="InterPro" id="IPR024752">
    <property type="entry name" value="Myb/SANT-like_dom"/>
</dbReference>
<sequence length="181" mass="20740">MAWTSEMDRCLSDILVEQVKKGNRIDGTLKAAAYRAALKALNENFGLDLTKGHIQNRLKTWKKQFGILKELLSHKGFRWDETQKMVIADNSVWNDYIKTHPDARIFRNRHIQNYDQLYTIFGNYNEPAVAVDASSIQYGGMAKDQGTRWKVLSSSSVSSSSFDSSYYNFVHSQCYLLNPSN</sequence>
<dbReference type="GeneID" id="108985920"/>
<dbReference type="Pfam" id="PF12776">
    <property type="entry name" value="Myb_DNA-bind_3"/>
    <property type="match status" value="1"/>
</dbReference>
<dbReference type="Proteomes" id="UP000235220">
    <property type="component" value="Chromosome 5"/>
</dbReference>
<keyword evidence="1" id="KW-1185">Reference proteome</keyword>
<dbReference type="RefSeq" id="XP_018813937.1">
    <property type="nucleotide sequence ID" value="XM_018958392.1"/>
</dbReference>
<dbReference type="Gramene" id="Jr05_13580_p1">
    <property type="protein sequence ID" value="cds.Jr05_13580_p1"/>
    <property type="gene ID" value="Jr05_13580"/>
</dbReference>
<dbReference type="PANTHER" id="PTHR46929">
    <property type="entry name" value="EXPRESSED PROTEIN"/>
    <property type="match status" value="1"/>
</dbReference>
<reference evidence="2" key="1">
    <citation type="submission" date="2025-08" db="UniProtKB">
        <authorList>
            <consortium name="RefSeq"/>
        </authorList>
    </citation>
    <scope>IDENTIFICATION</scope>
    <source>
        <tissue evidence="2">Leaves</tissue>
    </source>
</reference>
<dbReference type="AlphaFoldDB" id="A0A2I4E3H1"/>
<dbReference type="KEGG" id="jre:108985920"/>
<name>A0A2I4E3H1_JUGRE</name>
<gene>
    <name evidence="2" type="primary">LOC108985920</name>
</gene>
<accession>A0A2I4E3H1</accession>
<dbReference type="PANTHER" id="PTHR46929:SF29">
    <property type="entry name" value="MYB_SANT-LIKE DOMAIN-CONTAINING PROTEIN"/>
    <property type="match status" value="1"/>
</dbReference>
<organism evidence="1 2">
    <name type="scientific">Juglans regia</name>
    <name type="common">English walnut</name>
    <dbReference type="NCBI Taxonomy" id="51240"/>
    <lineage>
        <taxon>Eukaryota</taxon>
        <taxon>Viridiplantae</taxon>
        <taxon>Streptophyta</taxon>
        <taxon>Embryophyta</taxon>
        <taxon>Tracheophyta</taxon>
        <taxon>Spermatophyta</taxon>
        <taxon>Magnoliopsida</taxon>
        <taxon>eudicotyledons</taxon>
        <taxon>Gunneridae</taxon>
        <taxon>Pentapetalae</taxon>
        <taxon>rosids</taxon>
        <taxon>fabids</taxon>
        <taxon>Fagales</taxon>
        <taxon>Juglandaceae</taxon>
        <taxon>Juglans</taxon>
    </lineage>
</organism>